<evidence type="ECO:0000313" key="8">
    <source>
        <dbReference type="EMBL" id="EOR01549.1"/>
    </source>
</evidence>
<dbReference type="Pfam" id="PF01150">
    <property type="entry name" value="GDA1_CD39"/>
    <property type="match status" value="1"/>
</dbReference>
<feature type="binding site" evidence="4">
    <location>
        <begin position="198"/>
        <end position="202"/>
    </location>
    <ligand>
        <name>ATP</name>
        <dbReference type="ChEBI" id="CHEBI:30616"/>
    </ligand>
</feature>
<dbReference type="EMBL" id="KE007230">
    <property type="protein sequence ID" value="EOR01549.1"/>
    <property type="molecule type" value="Genomic_DNA"/>
</dbReference>
<keyword evidence="9" id="KW-1185">Reference proteome</keyword>
<dbReference type="GO" id="GO:0017111">
    <property type="term" value="F:ribonucleoside triphosphate phosphatase activity"/>
    <property type="evidence" value="ECO:0007669"/>
    <property type="project" value="TreeGrafter"/>
</dbReference>
<keyword evidence="7" id="KW-0812">Transmembrane</keyword>
<keyword evidence="4" id="KW-0547">Nucleotide-binding</keyword>
<feature type="compositionally biased region" description="Low complexity" evidence="6">
    <location>
        <begin position="810"/>
        <end position="863"/>
    </location>
</feature>
<evidence type="ECO:0000256" key="5">
    <source>
        <dbReference type="RuleBase" id="RU003833"/>
    </source>
</evidence>
<dbReference type="GO" id="GO:0005524">
    <property type="term" value="F:ATP binding"/>
    <property type="evidence" value="ECO:0007669"/>
    <property type="project" value="UniProtKB-KW"/>
</dbReference>
<evidence type="ECO:0000256" key="1">
    <source>
        <dbReference type="ARBA" id="ARBA00009283"/>
    </source>
</evidence>
<dbReference type="HOGENOM" id="CLU_010246_3_1_1"/>
<feature type="transmembrane region" description="Helical" evidence="7">
    <location>
        <begin position="575"/>
        <end position="597"/>
    </location>
</feature>
<dbReference type="RefSeq" id="XP_009267811.1">
    <property type="nucleotide sequence ID" value="XM_009269536.1"/>
</dbReference>
<dbReference type="KEGG" id="wic:J056_004335"/>
<proteinExistence type="inferred from homology"/>
<dbReference type="GO" id="GO:0004382">
    <property type="term" value="F:GDP phosphatase activity"/>
    <property type="evidence" value="ECO:0007669"/>
    <property type="project" value="TreeGrafter"/>
</dbReference>
<dbReference type="PANTHER" id="PTHR11782:SF121">
    <property type="entry name" value="NUCLEOSIDE-DIPHOSPHATASE MIG-23"/>
    <property type="match status" value="1"/>
</dbReference>
<protein>
    <submittedName>
        <fullName evidence="8">Golgi family apyrase</fullName>
    </submittedName>
</protein>
<evidence type="ECO:0000256" key="2">
    <source>
        <dbReference type="ARBA" id="ARBA00022801"/>
    </source>
</evidence>
<dbReference type="GO" id="GO:0046036">
    <property type="term" value="P:CTP metabolic process"/>
    <property type="evidence" value="ECO:0007669"/>
    <property type="project" value="TreeGrafter"/>
</dbReference>
<feature type="active site" description="Proton acceptor" evidence="3">
    <location>
        <position position="157"/>
    </location>
</feature>
<reference evidence="9" key="1">
    <citation type="journal article" date="2013" name="BMC Genomics">
        <title>Genome and transcriptome sequencing of the halophilic fungus Wallemia ichthyophaga: haloadaptations present and absent.</title>
        <authorList>
            <person name="Zajc J."/>
            <person name="Liu Y."/>
            <person name="Dai W."/>
            <person name="Yang Z."/>
            <person name="Hu J."/>
            <person name="Gostincar C."/>
            <person name="Gunde-Cimerman N."/>
        </authorList>
    </citation>
    <scope>NUCLEOTIDE SEQUENCE [LARGE SCALE GENOMIC DNA]</scope>
    <source>
        <strain evidence="9">EXF-994 / CBS 113033</strain>
    </source>
</reference>
<keyword evidence="4" id="KW-0067">ATP-binding</keyword>
<evidence type="ECO:0000256" key="3">
    <source>
        <dbReference type="PIRSR" id="PIRSR600407-1"/>
    </source>
</evidence>
<dbReference type="Gene3D" id="3.30.420.150">
    <property type="entry name" value="Exopolyphosphatase. Domain 2"/>
    <property type="match status" value="1"/>
</dbReference>
<dbReference type="eggNOG" id="KOG1386">
    <property type="taxonomic scope" value="Eukaryota"/>
</dbReference>
<feature type="region of interest" description="Disordered" evidence="6">
    <location>
        <begin position="774"/>
        <end position="863"/>
    </location>
</feature>
<dbReference type="GO" id="GO:0006256">
    <property type="term" value="P:UDP catabolic process"/>
    <property type="evidence" value="ECO:0007669"/>
    <property type="project" value="TreeGrafter"/>
</dbReference>
<accession>R9AH51</accession>
<dbReference type="OrthoDB" id="6372431at2759"/>
<dbReference type="PANTHER" id="PTHR11782">
    <property type="entry name" value="ADENOSINE/GUANOSINE DIPHOSPHATASE"/>
    <property type="match status" value="1"/>
</dbReference>
<feature type="region of interest" description="Disordered" evidence="6">
    <location>
        <begin position="690"/>
        <end position="743"/>
    </location>
</feature>
<dbReference type="STRING" id="1299270.R9AH51"/>
<sequence>MAPASPTRNYAIIIDAGSSGSRSQIYSWELGRRGDAQYAHALLPNVELGLGRGAPGDTLGDAPSPSGWKVEPGLSALSPTASTLELYLRQLIQPALDLLPPSARPTTPVYVLATAGMRLLAPQQAHALLSSADDALAAILPHHRAHLSSRIISGEEEGFFGWLAVNYLMDGFVDRHGRQPQLQSPAHSHSWGFLDMGGASTQIAFEPTRGWGGDVAREKDDGLIDFNLRMSDGTHRPYTVFVATWLGYGTNQARDRHVRHLIKQKESVNESDTNKINSISYTDTVADAEAPDDDDSLHIPSTQAPQLTIEDPCLPRNLDVVDVYTSHNIHGTGSFTGCLRALEPLLEREAFCPHPPCLFGGQRVPPIDFSLDRFVGVSEYWFSSEHLFGLGGAWDLVRFERAAEEYCAQDWHALEREWKQGNVTGTSGKWGDQIDLPRLRMQCFKASWIVEVLHQGIGIPRIVDPGGNITTADPLTEANEKAGQKGLRYGEGEREQEQAPSHAPSHEPIFQSVNAIDSVPISWTLGSVLLTASGSQSPFLAYSTNTPHSTSDDIFTFTGVNGKLLALESRTGVRAVYVLAALALLLLAVGWYAWYVYRRRSRRRRDSDSDSNVQRYTAIPTQMEEGTEAISLNDVGHKAYSHKSRSGSGSSLGSLASVGSRGAAAIGKLQRSVRRLARIMPGWSWSWRDWTKPSAPRSRTPKLRYSGGLPSDPTSQPLQHTSSSPAIMTIKSAPSTPKRGSSRLHAYKNSQNVDVDVGGVGSGGVDAGVGVSGSAINDKSTNTKKQPHATGLGLFRNPLDRSSSSVHVDQLGFQQQQQQQQQHPSSQLQLNPPQTLASHPSNPSHPSHTPPRASLSSRNNSSANLTTLVSRSTSSAKLNNMGIVQDDYFV</sequence>
<dbReference type="Gene3D" id="3.30.420.40">
    <property type="match status" value="1"/>
</dbReference>
<keyword evidence="7" id="KW-0472">Membrane</keyword>
<gene>
    <name evidence="8" type="ORF">J056_004335</name>
</gene>
<feature type="region of interest" description="Disordered" evidence="6">
    <location>
        <begin position="472"/>
        <end position="506"/>
    </location>
</feature>
<dbReference type="GeneID" id="20377287"/>
<evidence type="ECO:0000256" key="4">
    <source>
        <dbReference type="PIRSR" id="PIRSR600407-2"/>
    </source>
</evidence>
<dbReference type="AlphaFoldDB" id="R9AH51"/>
<dbReference type="Proteomes" id="UP000014064">
    <property type="component" value="Unassembled WGS sequence"/>
</dbReference>
<keyword evidence="2 5" id="KW-0378">Hydrolase</keyword>
<organism evidence="8 9">
    <name type="scientific">Wallemia ichthyophaga (strain EXF-994 / CBS 113033)</name>
    <dbReference type="NCBI Taxonomy" id="1299270"/>
    <lineage>
        <taxon>Eukaryota</taxon>
        <taxon>Fungi</taxon>
        <taxon>Dikarya</taxon>
        <taxon>Basidiomycota</taxon>
        <taxon>Wallemiomycotina</taxon>
        <taxon>Wallemiomycetes</taxon>
        <taxon>Wallemiales</taxon>
        <taxon>Wallemiaceae</taxon>
        <taxon>Wallemia</taxon>
    </lineage>
</organism>
<dbReference type="GO" id="GO:0045134">
    <property type="term" value="F:UDP phosphatase activity"/>
    <property type="evidence" value="ECO:0007669"/>
    <property type="project" value="TreeGrafter"/>
</dbReference>
<evidence type="ECO:0000256" key="6">
    <source>
        <dbReference type="SAM" id="MobiDB-lite"/>
    </source>
</evidence>
<dbReference type="PROSITE" id="PS01238">
    <property type="entry name" value="GDA1_CD39_NTPASE"/>
    <property type="match status" value="1"/>
</dbReference>
<dbReference type="GO" id="GO:0005794">
    <property type="term" value="C:Golgi apparatus"/>
    <property type="evidence" value="ECO:0007669"/>
    <property type="project" value="TreeGrafter"/>
</dbReference>
<name>R9AH51_WALI9</name>
<dbReference type="InterPro" id="IPR000407">
    <property type="entry name" value="GDA1_CD39_NTPase"/>
</dbReference>
<feature type="compositionally biased region" description="Polar residues" evidence="6">
    <location>
        <begin position="712"/>
        <end position="739"/>
    </location>
</feature>
<evidence type="ECO:0000256" key="7">
    <source>
        <dbReference type="SAM" id="Phobius"/>
    </source>
</evidence>
<dbReference type="GO" id="GO:0016020">
    <property type="term" value="C:membrane"/>
    <property type="evidence" value="ECO:0007669"/>
    <property type="project" value="TreeGrafter"/>
</dbReference>
<comment type="similarity">
    <text evidence="1 5">Belongs to the GDA1/CD39 NTPase family.</text>
</comment>
<feature type="compositionally biased region" description="Basic and acidic residues" evidence="6">
    <location>
        <begin position="478"/>
        <end position="497"/>
    </location>
</feature>
<evidence type="ECO:0000313" key="9">
    <source>
        <dbReference type="Proteomes" id="UP000014064"/>
    </source>
</evidence>
<keyword evidence="7" id="KW-1133">Transmembrane helix</keyword>